<dbReference type="Proteomes" id="UP000332933">
    <property type="component" value="Unassembled WGS sequence"/>
</dbReference>
<dbReference type="PROSITE" id="PS50297">
    <property type="entry name" value="ANK_REP_REGION"/>
    <property type="match status" value="1"/>
</dbReference>
<evidence type="ECO:0000313" key="8">
    <source>
        <dbReference type="Proteomes" id="UP000332933"/>
    </source>
</evidence>
<dbReference type="Pfam" id="PF12796">
    <property type="entry name" value="Ank_2"/>
    <property type="match status" value="1"/>
</dbReference>
<sequence length="588" mass="63185">MADASFPSAGVSCAFLVSWKDELLVQGRISASSTTTDVCEAIVKPATVGTNGSFVDLLVAQSPVSFGRATHFVSHAWKYCFCDLVAAIEIFALSLPPSDAAAARFWVDLLVVDQHNAPSRPHTWWSTTFVDAIRAFGKVVLVFQPLLDPIPLTRAWCLWEIFTAVHTNATIHLAMPTEQWTHYRVSLRENYHAVLATLAAVDARRAEAWNPVDRDEIFRAIEAGVGFDALNGLVRRLVGGILLVGGTRHACQDGNLDRLRDMLALGPDVNTVSTFLTPLGVAADMNAPVVADFLVTSAGAAVDGVMAWGHTPLHVACRAGHVEMVMLLLRAGANAAIRNDAGRTALEEAEFTASNPDASTSQPPADGVIPPALVTALDAAKNALNSLTRNDVGELKSMGCPPEACMVVVKCIVLILEWPAPKALCDLRAWWEIGKRKLFSDPHVVAMLQEKAQTDFPAMVTNHNHEPKEDVLALADDPKLDPTRLANLSRAMWAMGLWVRAYIVALQLQRQRGGDAVDTSSLDTSLAQAKAVQAKHMVACVACAAAIRDFAAVPSIERPVASPKSGSRWSFKSPRVAPAPPADTPSTT</sequence>
<accession>A0A485KZH4</accession>
<feature type="region of interest" description="Disordered" evidence="4">
    <location>
        <begin position="558"/>
        <end position="588"/>
    </location>
</feature>
<feature type="repeat" description="ANK" evidence="3">
    <location>
        <begin position="308"/>
        <end position="340"/>
    </location>
</feature>
<dbReference type="InterPro" id="IPR024743">
    <property type="entry name" value="Dynein_HC_stalk"/>
</dbReference>
<evidence type="ECO:0000259" key="5">
    <source>
        <dbReference type="Pfam" id="PF12777"/>
    </source>
</evidence>
<dbReference type="AlphaFoldDB" id="A0A485KZH4"/>
<dbReference type="Gene3D" id="1.25.40.20">
    <property type="entry name" value="Ankyrin repeat-containing domain"/>
    <property type="match status" value="2"/>
</dbReference>
<feature type="domain" description="Dynein heavy chain coiled coil stalk" evidence="5">
    <location>
        <begin position="375"/>
        <end position="539"/>
    </location>
</feature>
<evidence type="ECO:0000256" key="3">
    <source>
        <dbReference type="PROSITE-ProRule" id="PRU00023"/>
    </source>
</evidence>
<evidence type="ECO:0000313" key="7">
    <source>
        <dbReference type="EMBL" id="VFT90683.1"/>
    </source>
</evidence>
<dbReference type="SUPFAM" id="SSF48403">
    <property type="entry name" value="Ankyrin repeat"/>
    <property type="match status" value="1"/>
</dbReference>
<dbReference type="Gene3D" id="1.20.920.60">
    <property type="match status" value="1"/>
</dbReference>
<reference evidence="7 8" key="1">
    <citation type="submission" date="2019-03" db="EMBL/GenBank/DDBJ databases">
        <authorList>
            <person name="Gaulin E."/>
            <person name="Dumas B."/>
        </authorList>
    </citation>
    <scope>NUCLEOTIDE SEQUENCE [LARGE SCALE GENOMIC DNA]</scope>
    <source>
        <strain evidence="7">CBS 568.67</strain>
    </source>
</reference>
<keyword evidence="2 3" id="KW-0040">ANK repeat</keyword>
<keyword evidence="1" id="KW-0677">Repeat</keyword>
<dbReference type="EMBL" id="VJMH01005485">
    <property type="protein sequence ID" value="KAF0695341.1"/>
    <property type="molecule type" value="Genomic_DNA"/>
</dbReference>
<evidence type="ECO:0000256" key="2">
    <source>
        <dbReference type="ARBA" id="ARBA00023043"/>
    </source>
</evidence>
<dbReference type="PANTHER" id="PTHR24198:SF165">
    <property type="entry name" value="ANKYRIN REPEAT-CONTAINING PROTEIN-RELATED"/>
    <property type="match status" value="1"/>
</dbReference>
<organism evidence="7 8">
    <name type="scientific">Aphanomyces stellatus</name>
    <dbReference type="NCBI Taxonomy" id="120398"/>
    <lineage>
        <taxon>Eukaryota</taxon>
        <taxon>Sar</taxon>
        <taxon>Stramenopiles</taxon>
        <taxon>Oomycota</taxon>
        <taxon>Saprolegniomycetes</taxon>
        <taxon>Saprolegniales</taxon>
        <taxon>Verrucalvaceae</taxon>
        <taxon>Aphanomyces</taxon>
    </lineage>
</organism>
<reference evidence="6" key="2">
    <citation type="submission" date="2019-06" db="EMBL/GenBank/DDBJ databases">
        <title>Genomics analysis of Aphanomyces spp. identifies a new class of oomycete effector associated with host adaptation.</title>
        <authorList>
            <person name="Gaulin E."/>
        </authorList>
    </citation>
    <scope>NUCLEOTIDE SEQUENCE</scope>
    <source>
        <strain evidence="6">CBS 578.67</strain>
    </source>
</reference>
<keyword evidence="8" id="KW-1185">Reference proteome</keyword>
<feature type="compositionally biased region" description="Pro residues" evidence="4">
    <location>
        <begin position="577"/>
        <end position="588"/>
    </location>
</feature>
<name>A0A485KZH4_9STRA</name>
<dbReference type="PANTHER" id="PTHR24198">
    <property type="entry name" value="ANKYRIN REPEAT AND PROTEIN KINASE DOMAIN-CONTAINING PROTEIN"/>
    <property type="match status" value="1"/>
</dbReference>
<evidence type="ECO:0000256" key="4">
    <source>
        <dbReference type="SAM" id="MobiDB-lite"/>
    </source>
</evidence>
<dbReference type="Pfam" id="PF12777">
    <property type="entry name" value="MT"/>
    <property type="match status" value="1"/>
</dbReference>
<gene>
    <name evidence="7" type="primary">Aste57867_13852</name>
    <name evidence="6" type="ORF">As57867_013801</name>
    <name evidence="7" type="ORF">ASTE57867_13852</name>
</gene>
<dbReference type="PROSITE" id="PS50088">
    <property type="entry name" value="ANK_REPEAT"/>
    <property type="match status" value="1"/>
</dbReference>
<protein>
    <submittedName>
        <fullName evidence="7">Aste57867_13852 protein</fullName>
    </submittedName>
</protein>
<dbReference type="InterPro" id="IPR002110">
    <property type="entry name" value="Ankyrin_rpt"/>
</dbReference>
<dbReference type="InterPro" id="IPR036770">
    <property type="entry name" value="Ankyrin_rpt-contain_sf"/>
</dbReference>
<dbReference type="EMBL" id="CAADRA010005506">
    <property type="protein sequence ID" value="VFT90683.1"/>
    <property type="molecule type" value="Genomic_DNA"/>
</dbReference>
<evidence type="ECO:0000313" key="6">
    <source>
        <dbReference type="EMBL" id="KAF0695341.1"/>
    </source>
</evidence>
<dbReference type="SMART" id="SM00248">
    <property type="entry name" value="ANK"/>
    <property type="match status" value="1"/>
</dbReference>
<evidence type="ECO:0000256" key="1">
    <source>
        <dbReference type="ARBA" id="ARBA00022737"/>
    </source>
</evidence>
<proteinExistence type="predicted"/>
<dbReference type="OrthoDB" id="63610at2759"/>